<sequence length="457" mass="48801">MGHRTGACQPSSTSELNQARISGQLYRHGTLSRASIAKALGLTAAAISKLVGRMIEAGIVEETGDLPGALHRRSIGLRLRTDAYKVIGVKFARSQVLWGVFDLAGDPLKQGELPRVSEGNIPGTVRAVTSLVDTELASDPAIVAVAMAVPGPYLRDEGRIALVTSMQGWRGVNFIDEFSRAFPVPTFIEQDARAGALAQSLFAPTETDGGSPTNLAYYLVGEGVGLGVIDGGRLINGERGGATELGHVSIDAAGRRCECGNRGCLERYCSAVAIHKAMEEPPYRGHFPEAAGLSHAQACRFLFLQASRGDGTARELVERIASYVGYGCVSVVNAFNPSRIVIGDIVAAAGRPLLDTVQRIVAERALPELREGTHIELSRLPADATLLGAAAVAVDRFLHSPTFFAELKRRRQGEGMGPEPGTHAGHNHHDHRPGSDASHEQPAPPSMRLHPYRQDRQ</sequence>
<comment type="caution">
    <text evidence="4">The sequence shown here is derived from an EMBL/GenBank/DDBJ whole genome shotgun (WGS) entry which is preliminary data.</text>
</comment>
<feature type="region of interest" description="Disordered" evidence="2">
    <location>
        <begin position="410"/>
        <end position="457"/>
    </location>
</feature>
<dbReference type="Gene3D" id="3.30.420.40">
    <property type="match status" value="2"/>
</dbReference>
<keyword evidence="5" id="KW-1185">Reference proteome</keyword>
<reference evidence="4 5" key="1">
    <citation type="submission" date="2017-10" db="EMBL/GenBank/DDBJ databases">
        <title>Bifidobacterium xylocopum sp. nov. and Bifidobacterium aemilianum sp. nov., from the carpenter bee (Xylocopa violacea) digestive tract.</title>
        <authorList>
            <person name="Alberoni D."/>
            <person name="Baffoni L."/>
            <person name="Di Gioia D."/>
            <person name="Gaggia F."/>
            <person name="Biavati B."/>
        </authorList>
    </citation>
    <scope>NUCLEOTIDE SEQUENCE [LARGE SCALE GENOMIC DNA]</scope>
    <source>
        <strain evidence="4 5">XV2</strain>
    </source>
</reference>
<dbReference type="InterPro" id="IPR036390">
    <property type="entry name" value="WH_DNA-bd_sf"/>
</dbReference>
<dbReference type="InterPro" id="IPR000600">
    <property type="entry name" value="ROK"/>
</dbReference>
<name>A0A366KC52_9BIFI</name>
<dbReference type="PANTHER" id="PTHR18964">
    <property type="entry name" value="ROK (REPRESSOR, ORF, KINASE) FAMILY"/>
    <property type="match status" value="1"/>
</dbReference>
<comment type="similarity">
    <text evidence="1">Belongs to the ROK (NagC/XylR) family.</text>
</comment>
<dbReference type="InterPro" id="IPR043129">
    <property type="entry name" value="ATPase_NBD"/>
</dbReference>
<dbReference type="Proteomes" id="UP000252345">
    <property type="component" value="Unassembled WGS sequence"/>
</dbReference>
<dbReference type="PROSITE" id="PS01125">
    <property type="entry name" value="ROK"/>
    <property type="match status" value="1"/>
</dbReference>
<dbReference type="AlphaFoldDB" id="A0A366KC52"/>
<evidence type="ECO:0000256" key="2">
    <source>
        <dbReference type="SAM" id="MobiDB-lite"/>
    </source>
</evidence>
<dbReference type="InterPro" id="IPR049874">
    <property type="entry name" value="ROK_cs"/>
</dbReference>
<dbReference type="InterPro" id="IPR000835">
    <property type="entry name" value="HTH_MarR-typ"/>
</dbReference>
<evidence type="ECO:0000313" key="5">
    <source>
        <dbReference type="Proteomes" id="UP000252345"/>
    </source>
</evidence>
<proteinExistence type="inferred from homology"/>
<evidence type="ECO:0000259" key="3">
    <source>
        <dbReference type="Pfam" id="PF12802"/>
    </source>
</evidence>
<dbReference type="Pfam" id="PF12802">
    <property type="entry name" value="MarR_2"/>
    <property type="match status" value="1"/>
</dbReference>
<dbReference type="SUPFAM" id="SSF46785">
    <property type="entry name" value="Winged helix' DNA-binding domain"/>
    <property type="match status" value="1"/>
</dbReference>
<feature type="domain" description="HTH marR-type" evidence="3">
    <location>
        <begin position="18"/>
        <end position="63"/>
    </location>
</feature>
<protein>
    <submittedName>
        <fullName evidence="4">NagC family transcriptional regulator</fullName>
    </submittedName>
</protein>
<dbReference type="PANTHER" id="PTHR18964:SF149">
    <property type="entry name" value="BIFUNCTIONAL UDP-N-ACETYLGLUCOSAMINE 2-EPIMERASE_N-ACETYLMANNOSAMINE KINASE"/>
    <property type="match status" value="1"/>
</dbReference>
<evidence type="ECO:0000313" key="4">
    <source>
        <dbReference type="EMBL" id="RBP99149.1"/>
    </source>
</evidence>
<dbReference type="OrthoDB" id="5174513at2"/>
<accession>A0A366KC52</accession>
<dbReference type="Gene3D" id="1.10.10.10">
    <property type="entry name" value="Winged helix-like DNA-binding domain superfamily/Winged helix DNA-binding domain"/>
    <property type="match status" value="1"/>
</dbReference>
<evidence type="ECO:0000256" key="1">
    <source>
        <dbReference type="ARBA" id="ARBA00006479"/>
    </source>
</evidence>
<dbReference type="RefSeq" id="WP_113853625.1">
    <property type="nucleotide sequence ID" value="NZ_PDCH01000009.1"/>
</dbReference>
<dbReference type="Pfam" id="PF00480">
    <property type="entry name" value="ROK"/>
    <property type="match status" value="1"/>
</dbReference>
<dbReference type="InterPro" id="IPR036388">
    <property type="entry name" value="WH-like_DNA-bd_sf"/>
</dbReference>
<organism evidence="4 5">
    <name type="scientific">Bifidobacterium xylocopae</name>
    <dbReference type="NCBI Taxonomy" id="2493119"/>
    <lineage>
        <taxon>Bacteria</taxon>
        <taxon>Bacillati</taxon>
        <taxon>Actinomycetota</taxon>
        <taxon>Actinomycetes</taxon>
        <taxon>Bifidobacteriales</taxon>
        <taxon>Bifidobacteriaceae</taxon>
        <taxon>Bifidobacterium</taxon>
    </lineage>
</organism>
<gene>
    <name evidence="4" type="ORF">CRD59_05140</name>
</gene>
<dbReference type="SUPFAM" id="SSF53067">
    <property type="entry name" value="Actin-like ATPase domain"/>
    <property type="match status" value="1"/>
</dbReference>
<dbReference type="EMBL" id="PDCH01000009">
    <property type="protein sequence ID" value="RBP99149.1"/>
    <property type="molecule type" value="Genomic_DNA"/>
</dbReference>